<evidence type="ECO:0000313" key="3">
    <source>
        <dbReference type="Proteomes" id="UP000640052"/>
    </source>
</evidence>
<name>A0A919QHJ7_9ACTN</name>
<proteinExistence type="predicted"/>
<feature type="transmembrane region" description="Helical" evidence="1">
    <location>
        <begin position="7"/>
        <end position="26"/>
    </location>
</feature>
<protein>
    <submittedName>
        <fullName evidence="2">Uncharacterized protein</fullName>
    </submittedName>
</protein>
<feature type="transmembrane region" description="Helical" evidence="1">
    <location>
        <begin position="32"/>
        <end position="49"/>
    </location>
</feature>
<gene>
    <name evidence="2" type="ORF">Aph01nite_72230</name>
</gene>
<dbReference type="EMBL" id="BOOA01000101">
    <property type="protein sequence ID" value="GIH28913.1"/>
    <property type="molecule type" value="Genomic_DNA"/>
</dbReference>
<comment type="caution">
    <text evidence="2">The sequence shown here is derived from an EMBL/GenBank/DDBJ whole genome shotgun (WGS) entry which is preliminary data.</text>
</comment>
<evidence type="ECO:0000313" key="2">
    <source>
        <dbReference type="EMBL" id="GIH28913.1"/>
    </source>
</evidence>
<keyword evidence="3" id="KW-1185">Reference proteome</keyword>
<keyword evidence="1" id="KW-0812">Transmembrane</keyword>
<dbReference type="RefSeq" id="WP_204045533.1">
    <property type="nucleotide sequence ID" value="NZ_BOOA01000101.1"/>
</dbReference>
<reference evidence="2" key="1">
    <citation type="submission" date="2021-01" db="EMBL/GenBank/DDBJ databases">
        <title>Whole genome shotgun sequence of Acrocarpospora phusangensis NBRC 108782.</title>
        <authorList>
            <person name="Komaki H."/>
            <person name="Tamura T."/>
        </authorList>
    </citation>
    <scope>NUCLEOTIDE SEQUENCE</scope>
    <source>
        <strain evidence="2">NBRC 108782</strain>
    </source>
</reference>
<evidence type="ECO:0000256" key="1">
    <source>
        <dbReference type="SAM" id="Phobius"/>
    </source>
</evidence>
<dbReference type="Proteomes" id="UP000640052">
    <property type="component" value="Unassembled WGS sequence"/>
</dbReference>
<keyword evidence="1" id="KW-0472">Membrane</keyword>
<organism evidence="2 3">
    <name type="scientific">Acrocarpospora phusangensis</name>
    <dbReference type="NCBI Taxonomy" id="1070424"/>
    <lineage>
        <taxon>Bacteria</taxon>
        <taxon>Bacillati</taxon>
        <taxon>Actinomycetota</taxon>
        <taxon>Actinomycetes</taxon>
        <taxon>Streptosporangiales</taxon>
        <taxon>Streptosporangiaceae</taxon>
        <taxon>Acrocarpospora</taxon>
    </lineage>
</organism>
<sequence>MSNPVRYTLAGAIIALMIVIAVAAAIGLWNPPGMIFLIALCIGGIYKLFGSRTPTD</sequence>
<accession>A0A919QHJ7</accession>
<keyword evidence="1" id="KW-1133">Transmembrane helix</keyword>
<dbReference type="AlphaFoldDB" id="A0A919QHJ7"/>